<organism evidence="1 2">
    <name type="scientific">Lacihabitans soyangensis</name>
    <dbReference type="NCBI Taxonomy" id="869394"/>
    <lineage>
        <taxon>Bacteria</taxon>
        <taxon>Pseudomonadati</taxon>
        <taxon>Bacteroidota</taxon>
        <taxon>Cytophagia</taxon>
        <taxon>Cytophagales</taxon>
        <taxon>Leadbetterellaceae</taxon>
        <taxon>Lacihabitans</taxon>
    </lineage>
</organism>
<comment type="caution">
    <text evidence="1">The sequence shown here is derived from an EMBL/GenBank/DDBJ whole genome shotgun (WGS) entry which is preliminary data.</text>
</comment>
<sequence length="84" mass="9142">MVTATGVVLDDQTKKPLDSVLINNLANPGFEEKTKSDGAFSLVEVGRANGKCPEFNLEFSKEGYVTDTIFVESSAPLTVYLKKK</sequence>
<evidence type="ECO:0000313" key="1">
    <source>
        <dbReference type="EMBL" id="MCP9762524.1"/>
    </source>
</evidence>
<proteinExistence type="predicted"/>
<dbReference type="EMBL" id="RJUF01000011">
    <property type="protein sequence ID" value="MCP9762524.1"/>
    <property type="molecule type" value="Genomic_DNA"/>
</dbReference>
<protein>
    <recommendedName>
        <fullName evidence="3">Carboxypeptidase regulatory-like domain-containing protein</fullName>
    </recommendedName>
</protein>
<evidence type="ECO:0000313" key="2">
    <source>
        <dbReference type="Proteomes" id="UP001204144"/>
    </source>
</evidence>
<dbReference type="SUPFAM" id="SSF49464">
    <property type="entry name" value="Carboxypeptidase regulatory domain-like"/>
    <property type="match status" value="1"/>
</dbReference>
<dbReference type="Proteomes" id="UP001204144">
    <property type="component" value="Unassembled WGS sequence"/>
</dbReference>
<dbReference type="InterPro" id="IPR008969">
    <property type="entry name" value="CarboxyPept-like_regulatory"/>
</dbReference>
<reference evidence="1 2" key="1">
    <citation type="submission" date="2018-11" db="EMBL/GenBank/DDBJ databases">
        <title>Novel bacteria species description.</title>
        <authorList>
            <person name="Han J.-H."/>
        </authorList>
    </citation>
    <scope>NUCLEOTIDE SEQUENCE [LARGE SCALE GENOMIC DNA]</scope>
    <source>
        <strain evidence="1 2">KCTC23259</strain>
    </source>
</reference>
<dbReference type="AlphaFoldDB" id="A0AAE3H1Y3"/>
<keyword evidence="2" id="KW-1185">Reference proteome</keyword>
<gene>
    <name evidence="1" type="ORF">EGI31_06120</name>
</gene>
<accession>A0AAE3H1Y3</accession>
<name>A0AAE3H1Y3_9BACT</name>
<evidence type="ECO:0008006" key="3">
    <source>
        <dbReference type="Google" id="ProtNLM"/>
    </source>
</evidence>